<dbReference type="EMBL" id="ATLV01015034">
    <property type="status" value="NOT_ANNOTATED_CDS"/>
    <property type="molecule type" value="Genomic_DNA"/>
</dbReference>
<evidence type="ECO:0000313" key="3">
    <source>
        <dbReference type="EnsemblMetazoa" id="ASIC007353-PA"/>
    </source>
</evidence>
<dbReference type="EnsemblMetazoa" id="ASIC007353-RA">
    <property type="protein sequence ID" value="ASIC007353-PA"/>
    <property type="gene ID" value="ASIC007353"/>
</dbReference>
<protein>
    <recommendedName>
        <fullName evidence="5">Secreted protein</fullName>
    </recommendedName>
</protein>
<dbReference type="EMBL" id="KE524999">
    <property type="protein sequence ID" value="KFB39968.1"/>
    <property type="molecule type" value="Genomic_DNA"/>
</dbReference>
<gene>
    <name evidence="2" type="ORF">ZHAS_00007353</name>
</gene>
<name>A0A084VPS4_ANOSI</name>
<dbReference type="AlphaFoldDB" id="A0A084VPS4"/>
<dbReference type="VEuPathDB" id="VectorBase:ASIC007353"/>
<organism evidence="2">
    <name type="scientific">Anopheles sinensis</name>
    <name type="common">Mosquito</name>
    <dbReference type="NCBI Taxonomy" id="74873"/>
    <lineage>
        <taxon>Eukaryota</taxon>
        <taxon>Metazoa</taxon>
        <taxon>Ecdysozoa</taxon>
        <taxon>Arthropoda</taxon>
        <taxon>Hexapoda</taxon>
        <taxon>Insecta</taxon>
        <taxon>Pterygota</taxon>
        <taxon>Neoptera</taxon>
        <taxon>Endopterygota</taxon>
        <taxon>Diptera</taxon>
        <taxon>Nematocera</taxon>
        <taxon>Culicoidea</taxon>
        <taxon>Culicidae</taxon>
        <taxon>Anophelinae</taxon>
        <taxon>Anopheles</taxon>
    </lineage>
</organism>
<keyword evidence="1" id="KW-0732">Signal</keyword>
<reference evidence="3" key="2">
    <citation type="submission" date="2020-05" db="UniProtKB">
        <authorList>
            <consortium name="EnsemblMetazoa"/>
        </authorList>
    </citation>
    <scope>IDENTIFICATION</scope>
</reference>
<evidence type="ECO:0000256" key="1">
    <source>
        <dbReference type="SAM" id="SignalP"/>
    </source>
</evidence>
<accession>A0A084VPS4</accession>
<evidence type="ECO:0008006" key="5">
    <source>
        <dbReference type="Google" id="ProtNLM"/>
    </source>
</evidence>
<feature type="chain" id="PRO_5011842605" description="Secreted protein" evidence="1">
    <location>
        <begin position="16"/>
        <end position="93"/>
    </location>
</feature>
<dbReference type="Proteomes" id="UP000030765">
    <property type="component" value="Unassembled WGS sequence"/>
</dbReference>
<evidence type="ECO:0000313" key="4">
    <source>
        <dbReference type="Proteomes" id="UP000030765"/>
    </source>
</evidence>
<feature type="signal peptide" evidence="1">
    <location>
        <begin position="1"/>
        <end position="15"/>
    </location>
</feature>
<keyword evidence="4" id="KW-1185">Reference proteome</keyword>
<proteinExistence type="predicted"/>
<evidence type="ECO:0000313" key="2">
    <source>
        <dbReference type="EMBL" id="KFB39968.1"/>
    </source>
</evidence>
<reference evidence="2 4" key="1">
    <citation type="journal article" date="2014" name="BMC Genomics">
        <title>Genome sequence of Anopheles sinensis provides insight into genetics basis of mosquito competence for malaria parasites.</title>
        <authorList>
            <person name="Zhou D."/>
            <person name="Zhang D."/>
            <person name="Ding G."/>
            <person name="Shi L."/>
            <person name="Hou Q."/>
            <person name="Ye Y."/>
            <person name="Xu Y."/>
            <person name="Zhou H."/>
            <person name="Xiong C."/>
            <person name="Li S."/>
            <person name="Yu J."/>
            <person name="Hong S."/>
            <person name="Yu X."/>
            <person name="Zou P."/>
            <person name="Chen C."/>
            <person name="Chang X."/>
            <person name="Wang W."/>
            <person name="Lv Y."/>
            <person name="Sun Y."/>
            <person name="Ma L."/>
            <person name="Shen B."/>
            <person name="Zhu C."/>
        </authorList>
    </citation>
    <scope>NUCLEOTIDE SEQUENCE [LARGE SCALE GENOMIC DNA]</scope>
</reference>
<sequence length="93" mass="10346">MLLLVIAMMPGLFAGRWETMGACQSHWRSRTRVSNNHPKSYATIRHVAAVPWIEHEQYGRILQTIIEGGKDANGSCLKKGSAFIFLGAPMMMA</sequence>